<accession>A0A9W9ZXW2</accession>
<feature type="region of interest" description="Disordered" evidence="1">
    <location>
        <begin position="129"/>
        <end position="209"/>
    </location>
</feature>
<gene>
    <name evidence="2" type="ORF">OS493_034152</name>
</gene>
<reference evidence="2" key="1">
    <citation type="submission" date="2023-01" db="EMBL/GenBank/DDBJ databases">
        <title>Genome assembly of the deep-sea coral Lophelia pertusa.</title>
        <authorList>
            <person name="Herrera S."/>
            <person name="Cordes E."/>
        </authorList>
    </citation>
    <scope>NUCLEOTIDE SEQUENCE</scope>
    <source>
        <strain evidence="2">USNM1676648</strain>
        <tissue evidence="2">Polyp</tissue>
    </source>
</reference>
<sequence>MAEKYLSHRVQASPPFTVSANVDPKEVTQSELGAPEKRQRQHSRKALQSAIQNTTAELSRQAKTLRNAADNVYTAIQERSTVVDESTLLKACTPKTNGETALDEAETIRQFNQNNLEYAHAALNRARAVHFNEPEEEDRASRKSRGSSRSSTSSARTKALAEAAAAKKQAEYDRIIAEKEHERRQREAEEERHREQRRATYDRDMSDKH</sequence>
<evidence type="ECO:0000313" key="2">
    <source>
        <dbReference type="EMBL" id="KAJ7389018.1"/>
    </source>
</evidence>
<dbReference type="Proteomes" id="UP001163046">
    <property type="component" value="Unassembled WGS sequence"/>
</dbReference>
<feature type="compositionally biased region" description="Basic and acidic residues" evidence="1">
    <location>
        <begin position="23"/>
        <end position="38"/>
    </location>
</feature>
<evidence type="ECO:0000313" key="3">
    <source>
        <dbReference type="Proteomes" id="UP001163046"/>
    </source>
</evidence>
<organism evidence="2 3">
    <name type="scientific">Desmophyllum pertusum</name>
    <dbReference type="NCBI Taxonomy" id="174260"/>
    <lineage>
        <taxon>Eukaryota</taxon>
        <taxon>Metazoa</taxon>
        <taxon>Cnidaria</taxon>
        <taxon>Anthozoa</taxon>
        <taxon>Hexacorallia</taxon>
        <taxon>Scleractinia</taxon>
        <taxon>Caryophylliina</taxon>
        <taxon>Caryophylliidae</taxon>
        <taxon>Desmophyllum</taxon>
    </lineage>
</organism>
<feature type="region of interest" description="Disordered" evidence="1">
    <location>
        <begin position="1"/>
        <end position="42"/>
    </location>
</feature>
<protein>
    <submittedName>
        <fullName evidence="2">Uncharacterized protein</fullName>
    </submittedName>
</protein>
<proteinExistence type="predicted"/>
<feature type="compositionally biased region" description="Low complexity" evidence="1">
    <location>
        <begin position="147"/>
        <end position="167"/>
    </location>
</feature>
<dbReference type="OrthoDB" id="10068969at2759"/>
<name>A0A9W9ZXW2_9CNID</name>
<keyword evidence="3" id="KW-1185">Reference proteome</keyword>
<dbReference type="AlphaFoldDB" id="A0A9W9ZXW2"/>
<feature type="compositionally biased region" description="Basic and acidic residues" evidence="1">
    <location>
        <begin position="168"/>
        <end position="209"/>
    </location>
</feature>
<comment type="caution">
    <text evidence="2">The sequence shown here is derived from an EMBL/GenBank/DDBJ whole genome shotgun (WGS) entry which is preliminary data.</text>
</comment>
<evidence type="ECO:0000256" key="1">
    <source>
        <dbReference type="SAM" id="MobiDB-lite"/>
    </source>
</evidence>
<dbReference type="EMBL" id="MU825443">
    <property type="protein sequence ID" value="KAJ7389018.1"/>
    <property type="molecule type" value="Genomic_DNA"/>
</dbReference>